<sequence>MADVRTTAVLFVLMAGMYGVRLASNIHQESEKQIKEEEEKEKIAQEVLQKIEAEKLRLEAHHKEISKLQQEFDQQDVYYKEKEEENTSENTILYWAKSLIPNWFRVEQKKE</sequence>
<keyword evidence="2" id="KW-0176">Collagen</keyword>
<dbReference type="EMBL" id="JAOPGA020000168">
    <property type="protein sequence ID" value="KAL0477420.1"/>
    <property type="molecule type" value="Genomic_DNA"/>
</dbReference>
<evidence type="ECO:0000313" key="3">
    <source>
        <dbReference type="Proteomes" id="UP001431209"/>
    </source>
</evidence>
<comment type="caution">
    <text evidence="2">The sequence shown here is derived from an EMBL/GenBank/DDBJ whole genome shotgun (WGS) entry which is preliminary data.</text>
</comment>
<evidence type="ECO:0000313" key="2">
    <source>
        <dbReference type="EMBL" id="KAL0477420.1"/>
    </source>
</evidence>
<accession>A0AAW2YKN6</accession>
<dbReference type="Proteomes" id="UP001431209">
    <property type="component" value="Unassembled WGS sequence"/>
</dbReference>
<organism evidence="2 3">
    <name type="scientific">Acrasis kona</name>
    <dbReference type="NCBI Taxonomy" id="1008807"/>
    <lineage>
        <taxon>Eukaryota</taxon>
        <taxon>Discoba</taxon>
        <taxon>Heterolobosea</taxon>
        <taxon>Tetramitia</taxon>
        <taxon>Eutetramitia</taxon>
        <taxon>Acrasidae</taxon>
        <taxon>Acrasis</taxon>
    </lineage>
</organism>
<gene>
    <name evidence="2" type="ORF">AKO1_008439</name>
</gene>
<keyword evidence="3" id="KW-1185">Reference proteome</keyword>
<feature type="coiled-coil region" evidence="1">
    <location>
        <begin position="20"/>
        <end position="85"/>
    </location>
</feature>
<keyword evidence="1" id="KW-0175">Coiled coil</keyword>
<dbReference type="AlphaFoldDB" id="A0AAW2YKN6"/>
<proteinExistence type="predicted"/>
<reference evidence="2 3" key="1">
    <citation type="submission" date="2024-03" db="EMBL/GenBank/DDBJ databases">
        <title>The Acrasis kona genome and developmental transcriptomes reveal deep origins of eukaryotic multicellular pathways.</title>
        <authorList>
            <person name="Sheikh S."/>
            <person name="Fu C.-J."/>
            <person name="Brown M.W."/>
            <person name="Baldauf S.L."/>
        </authorList>
    </citation>
    <scope>NUCLEOTIDE SEQUENCE [LARGE SCALE GENOMIC DNA]</scope>
    <source>
        <strain evidence="2 3">ATCC MYA-3509</strain>
    </source>
</reference>
<name>A0AAW2YKN6_9EUKA</name>
<evidence type="ECO:0000256" key="1">
    <source>
        <dbReference type="SAM" id="Coils"/>
    </source>
</evidence>
<protein>
    <submittedName>
        <fullName evidence="2">Collagen-like protein</fullName>
    </submittedName>
</protein>